<dbReference type="OrthoDB" id="17328at2759"/>
<sequence length="290" mass="32973">MAIVNPPNDTGYFGWAYDGVDHSIAGTGGPECRDFISPKQKLIETTVFILISILEMAWAYPRLQVPDKVPYTERFNAGSKRLLLVIMCLTYGIELGFKFATRQMIWILNPCHLVTMVQIYLLAAPPTKLTMALFRMHMHMFSGATLALIFPVVNTRLLPFETAVYWIQHGMIIVIPFYLMRIGGPFKTEALKDMNWMIFTCGVLYFIYWCPIQYAAYVSWVNINSMICPAVSDPFYGPWYRIYHGTLQGVLIAIHGKTYTAIAKIFLPPQVESIQNGQEVDTTNGHAKIH</sequence>
<evidence type="ECO:0000313" key="1">
    <source>
        <dbReference type="EMBL" id="CAH1781600.1"/>
    </source>
</evidence>
<comment type="caution">
    <text evidence="1">The sequence shown here is derived from an EMBL/GenBank/DDBJ whole genome shotgun (WGS) entry which is preliminary data.</text>
</comment>
<accession>A0A8J1UDV9</accession>
<name>A0A8J1UDV9_OWEFU</name>
<protein>
    <submittedName>
        <fullName evidence="1">Uncharacterized protein</fullName>
    </submittedName>
</protein>
<dbReference type="PANTHER" id="PTHR20948:SF2">
    <property type="entry name" value="TRANSMEMBRANE PROTEIN 164"/>
    <property type="match status" value="1"/>
</dbReference>
<dbReference type="InterPro" id="IPR026508">
    <property type="entry name" value="TMEM164"/>
</dbReference>
<dbReference type="Pfam" id="PF14808">
    <property type="entry name" value="TMEM164"/>
    <property type="match status" value="1"/>
</dbReference>
<evidence type="ECO:0000313" key="2">
    <source>
        <dbReference type="Proteomes" id="UP000749559"/>
    </source>
</evidence>
<reference evidence="1" key="1">
    <citation type="submission" date="2022-03" db="EMBL/GenBank/DDBJ databases">
        <authorList>
            <person name="Martin C."/>
        </authorList>
    </citation>
    <scope>NUCLEOTIDE SEQUENCE</scope>
</reference>
<dbReference type="EMBL" id="CAIIXF020000004">
    <property type="protein sequence ID" value="CAH1781600.1"/>
    <property type="molecule type" value="Genomic_DNA"/>
</dbReference>
<dbReference type="Proteomes" id="UP000749559">
    <property type="component" value="Unassembled WGS sequence"/>
</dbReference>
<dbReference type="PANTHER" id="PTHR20948">
    <property type="entry name" value="TRANSMEMBRANE PROTEIN 164"/>
    <property type="match status" value="1"/>
</dbReference>
<proteinExistence type="predicted"/>
<gene>
    <name evidence="1" type="ORF">OFUS_LOCUS8161</name>
</gene>
<organism evidence="1 2">
    <name type="scientific">Owenia fusiformis</name>
    <name type="common">Polychaete worm</name>
    <dbReference type="NCBI Taxonomy" id="6347"/>
    <lineage>
        <taxon>Eukaryota</taxon>
        <taxon>Metazoa</taxon>
        <taxon>Spiralia</taxon>
        <taxon>Lophotrochozoa</taxon>
        <taxon>Annelida</taxon>
        <taxon>Polychaeta</taxon>
        <taxon>Sedentaria</taxon>
        <taxon>Canalipalpata</taxon>
        <taxon>Sabellida</taxon>
        <taxon>Oweniida</taxon>
        <taxon>Oweniidae</taxon>
        <taxon>Owenia</taxon>
    </lineage>
</organism>
<keyword evidence="2" id="KW-1185">Reference proteome</keyword>
<dbReference type="AlphaFoldDB" id="A0A8J1UDV9"/>